<name>A0A1H6F8E9_9GAMM</name>
<keyword evidence="2" id="KW-1185">Reference proteome</keyword>
<reference evidence="1 2" key="1">
    <citation type="submission" date="2016-10" db="EMBL/GenBank/DDBJ databases">
        <authorList>
            <person name="de Groot N.N."/>
        </authorList>
    </citation>
    <scope>NUCLEOTIDE SEQUENCE [LARGE SCALE GENOMIC DNA]</scope>
    <source>
        <strain evidence="1">MBHS1</strain>
    </source>
</reference>
<gene>
    <name evidence="1" type="ORF">MBHS_01199</name>
</gene>
<dbReference type="Proteomes" id="UP000236724">
    <property type="component" value="Unassembled WGS sequence"/>
</dbReference>
<evidence type="ECO:0000313" key="2">
    <source>
        <dbReference type="Proteomes" id="UP000236724"/>
    </source>
</evidence>
<dbReference type="EMBL" id="FMSV02000203">
    <property type="protein sequence ID" value="SEH05346.1"/>
    <property type="molecule type" value="Genomic_DNA"/>
</dbReference>
<sequence>MNASALFTTAHQITRALKAEYPEINYHVTFSATLKEMYKDNSAMKAITSFQQTEQSRELVCQTVCEYLNRDPEIRATPWHGGDNIRVYIKMQTGNGKWKQEGYYDILNEVIHAVESHGYVDDKVAELNYPFKA</sequence>
<dbReference type="AlphaFoldDB" id="A0A1H6F8E9"/>
<evidence type="ECO:0000313" key="1">
    <source>
        <dbReference type="EMBL" id="SEH05346.1"/>
    </source>
</evidence>
<protein>
    <submittedName>
        <fullName evidence="1">Uncharacterized protein</fullName>
    </submittedName>
</protein>
<proteinExistence type="predicted"/>
<dbReference type="RefSeq" id="WP_103919295.1">
    <property type="nucleotide sequence ID" value="NZ_FMSV02000203.1"/>
</dbReference>
<accession>A0A1H6F8E9</accession>
<organism evidence="1 2">
    <name type="scientific">Candidatus Venteria ishoeyi</name>
    <dbReference type="NCBI Taxonomy" id="1899563"/>
    <lineage>
        <taxon>Bacteria</taxon>
        <taxon>Pseudomonadati</taxon>
        <taxon>Pseudomonadota</taxon>
        <taxon>Gammaproteobacteria</taxon>
        <taxon>Thiotrichales</taxon>
        <taxon>Thiotrichaceae</taxon>
        <taxon>Venteria</taxon>
    </lineage>
</organism>